<evidence type="ECO:0000313" key="19">
    <source>
        <dbReference type="EMBL" id="AGH95473.1"/>
    </source>
</evidence>
<dbReference type="NCBIfam" id="NF000648">
    <property type="entry name" value="PRK00026.1"/>
    <property type="match status" value="1"/>
</dbReference>
<dbReference type="EC" id="2.1.1.228" evidence="5 15"/>
<evidence type="ECO:0000256" key="8">
    <source>
        <dbReference type="ARBA" id="ARBA00022603"/>
    </source>
</evidence>
<dbReference type="OrthoDB" id="5290334at2"/>
<comment type="function">
    <text evidence="1 15 17">Specifically methylates guanosine-37 in various tRNAs.</text>
</comment>
<evidence type="ECO:0000256" key="9">
    <source>
        <dbReference type="ARBA" id="ARBA00022679"/>
    </source>
</evidence>
<evidence type="ECO:0000256" key="13">
    <source>
        <dbReference type="ARBA" id="ARBA00033392"/>
    </source>
</evidence>
<dbReference type="HOGENOM" id="CLU_047363_0_1_7"/>
<keyword evidence="7 15" id="KW-0963">Cytoplasm</keyword>
<keyword evidence="10 15" id="KW-0949">S-adenosyl-L-methionine</keyword>
<evidence type="ECO:0000256" key="10">
    <source>
        <dbReference type="ARBA" id="ARBA00022691"/>
    </source>
</evidence>
<evidence type="ECO:0000256" key="12">
    <source>
        <dbReference type="ARBA" id="ARBA00029736"/>
    </source>
</evidence>
<evidence type="ECO:0000256" key="3">
    <source>
        <dbReference type="ARBA" id="ARBA00007630"/>
    </source>
</evidence>
<proteinExistence type="inferred from homology"/>
<evidence type="ECO:0000256" key="15">
    <source>
        <dbReference type="HAMAP-Rule" id="MF_00605"/>
    </source>
</evidence>
<dbReference type="STRING" id="1184267.A11Q_1257"/>
<evidence type="ECO:0000256" key="2">
    <source>
        <dbReference type="ARBA" id="ARBA00004496"/>
    </source>
</evidence>
<evidence type="ECO:0000256" key="17">
    <source>
        <dbReference type="RuleBase" id="RU003464"/>
    </source>
</evidence>
<comment type="subunit">
    <text evidence="4 15 17">Homodimer.</text>
</comment>
<dbReference type="eggNOG" id="COG0336">
    <property type="taxonomic scope" value="Bacteria"/>
</dbReference>
<keyword evidence="9 15" id="KW-0808">Transferase</keyword>
<dbReference type="PANTHER" id="PTHR46417:SF1">
    <property type="entry name" value="TRNA (GUANINE-N(1)-)-METHYLTRANSFERASE"/>
    <property type="match status" value="1"/>
</dbReference>
<dbReference type="EMBL" id="CP003537">
    <property type="protein sequence ID" value="AGH95473.1"/>
    <property type="molecule type" value="Genomic_DNA"/>
</dbReference>
<dbReference type="SUPFAM" id="SSF75217">
    <property type="entry name" value="alpha/beta knot"/>
    <property type="match status" value="1"/>
</dbReference>
<evidence type="ECO:0000256" key="14">
    <source>
        <dbReference type="ARBA" id="ARBA00047783"/>
    </source>
</evidence>
<dbReference type="NCBIfam" id="TIGR00088">
    <property type="entry name" value="trmD"/>
    <property type="match status" value="1"/>
</dbReference>
<accession>M4V8F9</accession>
<evidence type="ECO:0000256" key="4">
    <source>
        <dbReference type="ARBA" id="ARBA00011738"/>
    </source>
</evidence>
<dbReference type="Pfam" id="PF01746">
    <property type="entry name" value="tRNA_m1G_MT"/>
    <property type="match status" value="1"/>
</dbReference>
<keyword evidence="20" id="KW-1185">Reference proteome</keyword>
<keyword evidence="8 15" id="KW-0489">Methyltransferase</keyword>
<dbReference type="HAMAP" id="MF_00605">
    <property type="entry name" value="TrmD"/>
    <property type="match status" value="1"/>
</dbReference>
<evidence type="ECO:0000313" key="20">
    <source>
        <dbReference type="Proteomes" id="UP000012040"/>
    </source>
</evidence>
<dbReference type="GO" id="GO:0002939">
    <property type="term" value="P:tRNA N1-guanine methylation"/>
    <property type="evidence" value="ECO:0007669"/>
    <property type="project" value="TreeGrafter"/>
</dbReference>
<dbReference type="KEGG" id="bex:A11Q_1257"/>
<sequence>MTELEDRRVQLKIITLFPELIRSYLGDALIAKALNKNLLSIELIPLRDFSDNSYKSVDEAPFGGGDGMLIRADILEKALLTILDKAKNQKVIYFTPQGKLFTSAEAQQIAQDQMGADEIILICGRYAGVDQRFIDQYVDEEWSIGDYVLSGGEIPALVVIEAVSRFVPGVLGQLQSAEEDSLQNQLLEAPQYTRPQVWNEQKVPDVLLSGDHKKIKEWKQKMALEVTQKKRPDLLKKRNSET</sequence>
<protein>
    <recommendedName>
        <fullName evidence="6 15">tRNA (guanine-N(1)-)-methyltransferase</fullName>
        <ecNumber evidence="5 15">2.1.1.228</ecNumber>
    </recommendedName>
    <alternativeName>
        <fullName evidence="12 15">M1G-methyltransferase</fullName>
    </alternativeName>
    <alternativeName>
        <fullName evidence="13 15">tRNA [GM37] methyltransferase</fullName>
    </alternativeName>
</protein>
<feature type="binding site" evidence="15 16">
    <location>
        <position position="124"/>
    </location>
    <ligand>
        <name>S-adenosyl-L-methionine</name>
        <dbReference type="ChEBI" id="CHEBI:59789"/>
    </ligand>
</feature>
<dbReference type="GO" id="GO:0052906">
    <property type="term" value="F:tRNA (guanine(37)-N1)-methyltransferase activity"/>
    <property type="evidence" value="ECO:0007669"/>
    <property type="project" value="UniProtKB-UniRule"/>
</dbReference>
<dbReference type="InterPro" id="IPR023148">
    <property type="entry name" value="tRNA_m1G_MeTrfase_C_sf"/>
</dbReference>
<dbReference type="Gene3D" id="3.40.1280.10">
    <property type="match status" value="1"/>
</dbReference>
<organism evidence="19 20">
    <name type="scientific">Pseudobdellovibrio exovorus JSS</name>
    <dbReference type="NCBI Taxonomy" id="1184267"/>
    <lineage>
        <taxon>Bacteria</taxon>
        <taxon>Pseudomonadati</taxon>
        <taxon>Bdellovibrionota</taxon>
        <taxon>Bdellovibrionia</taxon>
        <taxon>Bdellovibrionales</taxon>
        <taxon>Pseudobdellovibrionaceae</taxon>
        <taxon>Pseudobdellovibrio</taxon>
    </lineage>
</organism>
<dbReference type="InterPro" id="IPR029028">
    <property type="entry name" value="Alpha/beta_knot_MTases"/>
</dbReference>
<dbReference type="RefSeq" id="WP_015469963.1">
    <property type="nucleotide sequence ID" value="NC_020813.1"/>
</dbReference>
<dbReference type="Proteomes" id="UP000012040">
    <property type="component" value="Chromosome"/>
</dbReference>
<evidence type="ECO:0000256" key="11">
    <source>
        <dbReference type="ARBA" id="ARBA00022694"/>
    </source>
</evidence>
<dbReference type="InterPro" id="IPR002649">
    <property type="entry name" value="tRNA_m1G_MeTrfase_TrmD"/>
</dbReference>
<dbReference type="InterPro" id="IPR029026">
    <property type="entry name" value="tRNA_m1G_MTases_N"/>
</dbReference>
<comment type="subcellular location">
    <subcellularLocation>
        <location evidence="2 15 17">Cytoplasm</location>
    </subcellularLocation>
</comment>
<evidence type="ECO:0000259" key="18">
    <source>
        <dbReference type="Pfam" id="PF01746"/>
    </source>
</evidence>
<gene>
    <name evidence="15" type="primary">trmD</name>
    <name evidence="19" type="ORF">A11Q_1257</name>
</gene>
<evidence type="ECO:0000256" key="1">
    <source>
        <dbReference type="ARBA" id="ARBA00002634"/>
    </source>
</evidence>
<feature type="binding site" evidence="15 16">
    <location>
        <begin position="144"/>
        <end position="149"/>
    </location>
    <ligand>
        <name>S-adenosyl-L-methionine</name>
        <dbReference type="ChEBI" id="CHEBI:59789"/>
    </ligand>
</feature>
<evidence type="ECO:0000256" key="16">
    <source>
        <dbReference type="PIRSR" id="PIRSR000386-1"/>
    </source>
</evidence>
<name>M4V8F9_9BACT</name>
<evidence type="ECO:0000256" key="6">
    <source>
        <dbReference type="ARBA" id="ARBA00014679"/>
    </source>
</evidence>
<dbReference type="AlphaFoldDB" id="M4V8F9"/>
<dbReference type="GO" id="GO:0005829">
    <property type="term" value="C:cytosol"/>
    <property type="evidence" value="ECO:0007669"/>
    <property type="project" value="TreeGrafter"/>
</dbReference>
<dbReference type="PATRIC" id="fig|1184267.3.peg.1274"/>
<dbReference type="PANTHER" id="PTHR46417">
    <property type="entry name" value="TRNA (GUANINE-N(1)-)-METHYLTRANSFERASE"/>
    <property type="match status" value="1"/>
</dbReference>
<reference evidence="19 20" key="1">
    <citation type="journal article" date="2013" name="ISME J.">
        <title>By their genes ye shall know them: genomic signatures of predatory bacteria.</title>
        <authorList>
            <person name="Pasternak Z."/>
            <person name="Pietrokovski S."/>
            <person name="Rotem O."/>
            <person name="Gophna U."/>
            <person name="Lurie-Weinberger M.N."/>
            <person name="Jurkevitch E."/>
        </authorList>
    </citation>
    <scope>NUCLEOTIDE SEQUENCE [LARGE SCALE GENOMIC DNA]</scope>
    <source>
        <strain evidence="19 20">JSS</strain>
    </source>
</reference>
<dbReference type="CDD" id="cd18080">
    <property type="entry name" value="TrmD-like"/>
    <property type="match status" value="1"/>
</dbReference>
<keyword evidence="11 15" id="KW-0819">tRNA processing</keyword>
<dbReference type="PIRSF" id="PIRSF000386">
    <property type="entry name" value="tRNA_mtase"/>
    <property type="match status" value="1"/>
</dbReference>
<evidence type="ECO:0000256" key="7">
    <source>
        <dbReference type="ARBA" id="ARBA00022490"/>
    </source>
</evidence>
<dbReference type="Gene3D" id="1.10.1270.20">
    <property type="entry name" value="tRNA(m1g37)methyltransferase, domain 2"/>
    <property type="match status" value="1"/>
</dbReference>
<feature type="domain" description="tRNA methyltransferase TRMD/TRM10-type" evidence="18">
    <location>
        <begin position="10"/>
        <end position="237"/>
    </location>
</feature>
<comment type="similarity">
    <text evidence="3 15 17">Belongs to the RNA methyltransferase TrmD family.</text>
</comment>
<evidence type="ECO:0000256" key="5">
    <source>
        <dbReference type="ARBA" id="ARBA00012807"/>
    </source>
</evidence>
<comment type="catalytic activity">
    <reaction evidence="14 15 17">
        <text>guanosine(37) in tRNA + S-adenosyl-L-methionine = N(1)-methylguanosine(37) in tRNA + S-adenosyl-L-homocysteine + H(+)</text>
        <dbReference type="Rhea" id="RHEA:36899"/>
        <dbReference type="Rhea" id="RHEA-COMP:10145"/>
        <dbReference type="Rhea" id="RHEA-COMP:10147"/>
        <dbReference type="ChEBI" id="CHEBI:15378"/>
        <dbReference type="ChEBI" id="CHEBI:57856"/>
        <dbReference type="ChEBI" id="CHEBI:59789"/>
        <dbReference type="ChEBI" id="CHEBI:73542"/>
        <dbReference type="ChEBI" id="CHEBI:74269"/>
        <dbReference type="EC" id="2.1.1.228"/>
    </reaction>
</comment>
<dbReference type="InterPro" id="IPR016009">
    <property type="entry name" value="tRNA_MeTrfase_TRMD/TRM10"/>
</dbReference>